<keyword evidence="5" id="KW-0406">Ion transport</keyword>
<feature type="domain" description="RCK C-terminal" evidence="4">
    <location>
        <begin position="246"/>
        <end position="338"/>
    </location>
</feature>
<evidence type="ECO:0000256" key="1">
    <source>
        <dbReference type="ARBA" id="ARBA00004651"/>
    </source>
</evidence>
<dbReference type="EMBL" id="JBCHKQ010000001">
    <property type="protein sequence ID" value="MEM5947260.1"/>
    <property type="molecule type" value="Genomic_DNA"/>
</dbReference>
<dbReference type="PROSITE" id="PS51201">
    <property type="entry name" value="RCK_N"/>
    <property type="match status" value="1"/>
</dbReference>
<keyword evidence="2" id="KW-0812">Transmembrane</keyword>
<dbReference type="Gene3D" id="3.40.50.720">
    <property type="entry name" value="NAD(P)-binding Rossmann-like Domain"/>
    <property type="match status" value="1"/>
</dbReference>
<feature type="transmembrane region" description="Helical" evidence="2">
    <location>
        <begin position="37"/>
        <end position="55"/>
    </location>
</feature>
<dbReference type="SUPFAM" id="SSF81324">
    <property type="entry name" value="Voltage-gated potassium channels"/>
    <property type="match status" value="1"/>
</dbReference>
<organism evidence="5 6">
    <name type="scientific">Rarispira pelagica</name>
    <dbReference type="NCBI Taxonomy" id="3141764"/>
    <lineage>
        <taxon>Bacteria</taxon>
        <taxon>Pseudomonadati</taxon>
        <taxon>Spirochaetota</taxon>
        <taxon>Spirochaetia</taxon>
        <taxon>Winmispirales</taxon>
        <taxon>Winmispiraceae</taxon>
        <taxon>Rarispira</taxon>
    </lineage>
</organism>
<dbReference type="InterPro" id="IPR036291">
    <property type="entry name" value="NAD(P)-bd_dom_sf"/>
</dbReference>
<feature type="transmembrane region" description="Helical" evidence="2">
    <location>
        <begin position="6"/>
        <end position="25"/>
    </location>
</feature>
<dbReference type="PROSITE" id="PS51202">
    <property type="entry name" value="RCK_C"/>
    <property type="match status" value="1"/>
</dbReference>
<keyword evidence="5" id="KW-0808">Transferase</keyword>
<dbReference type="SUPFAM" id="SSF116726">
    <property type="entry name" value="TrkA C-terminal domain-like"/>
    <property type="match status" value="1"/>
</dbReference>
<evidence type="ECO:0000259" key="4">
    <source>
        <dbReference type="PROSITE" id="PS51202"/>
    </source>
</evidence>
<sequence length="338" mass="37156">MNITLRILLAVSLIAILLGVGTLGYSTIEGWNIIDSLYMAIITLTTVGFSEVAPLSNTGKLFTIIYIIMGIGSAGFAITTLFGYIFEGPMMQTLKERKMKLLKKRLNNHHIVCGYGAIGKEVVEEFNRAGIYHVLIDKNMPEEIINNPGYSIPIAGDANDEEVLKDAHIENANSLIATLNDDVGNLFLVMTARQLNPNIKIITEATEEMSVKKLRRVGADIVITPYKIVGKRIVQSLLKPSLTHFLDIVSDKDPDKTLKIEEFKIPAKSKLIGKSLKETDIGRQTGAIILAIADQHGKVRSNSNERENIAGIALQQGDSLIAIGNDEQLKKLETFLNT</sequence>
<evidence type="ECO:0000313" key="5">
    <source>
        <dbReference type="EMBL" id="MEM5947260.1"/>
    </source>
</evidence>
<dbReference type="GO" id="GO:0034220">
    <property type="term" value="P:monoatomic ion transmembrane transport"/>
    <property type="evidence" value="ECO:0007669"/>
    <property type="project" value="UniProtKB-KW"/>
</dbReference>
<dbReference type="InterPro" id="IPR036721">
    <property type="entry name" value="RCK_C_sf"/>
</dbReference>
<dbReference type="GO" id="GO:0016740">
    <property type="term" value="F:transferase activity"/>
    <property type="evidence" value="ECO:0007669"/>
    <property type="project" value="UniProtKB-KW"/>
</dbReference>
<evidence type="ECO:0000313" key="6">
    <source>
        <dbReference type="Proteomes" id="UP001466331"/>
    </source>
</evidence>
<dbReference type="Proteomes" id="UP001466331">
    <property type="component" value="Unassembled WGS sequence"/>
</dbReference>
<keyword evidence="5" id="KW-0813">Transport</keyword>
<dbReference type="Pfam" id="PF02080">
    <property type="entry name" value="TrkA_C"/>
    <property type="match status" value="1"/>
</dbReference>
<dbReference type="Pfam" id="PF07885">
    <property type="entry name" value="Ion_trans_2"/>
    <property type="match status" value="1"/>
</dbReference>
<keyword evidence="2" id="KW-1133">Transmembrane helix</keyword>
<keyword evidence="6" id="KW-1185">Reference proteome</keyword>
<accession>A0ABU9UB97</accession>
<dbReference type="InterPro" id="IPR006037">
    <property type="entry name" value="RCK_C"/>
</dbReference>
<dbReference type="PANTHER" id="PTHR43833:SF9">
    <property type="entry name" value="POTASSIUM CHANNEL PROTEIN YUGO-RELATED"/>
    <property type="match status" value="1"/>
</dbReference>
<dbReference type="Gene3D" id="1.10.287.70">
    <property type="match status" value="1"/>
</dbReference>
<evidence type="ECO:0000256" key="2">
    <source>
        <dbReference type="SAM" id="Phobius"/>
    </source>
</evidence>
<dbReference type="InterPro" id="IPR013099">
    <property type="entry name" value="K_chnl_dom"/>
</dbReference>
<gene>
    <name evidence="5" type="ORF">WKV44_01760</name>
</gene>
<dbReference type="RefSeq" id="WP_420068710.1">
    <property type="nucleotide sequence ID" value="NZ_JBCHKQ010000001.1"/>
</dbReference>
<feature type="transmembrane region" description="Helical" evidence="2">
    <location>
        <begin position="61"/>
        <end position="86"/>
    </location>
</feature>
<dbReference type="InterPro" id="IPR050721">
    <property type="entry name" value="Trk_Ktr_HKT_K-transport"/>
</dbReference>
<comment type="subcellular location">
    <subcellularLocation>
        <location evidence="1">Cell membrane</location>
        <topology evidence="1">Multi-pass membrane protein</topology>
    </subcellularLocation>
</comment>
<feature type="domain" description="RCK N-terminal" evidence="3">
    <location>
        <begin position="107"/>
        <end position="223"/>
    </location>
</feature>
<evidence type="ECO:0000259" key="3">
    <source>
        <dbReference type="PROSITE" id="PS51201"/>
    </source>
</evidence>
<dbReference type="PANTHER" id="PTHR43833">
    <property type="entry name" value="POTASSIUM CHANNEL PROTEIN 2-RELATED-RELATED"/>
    <property type="match status" value="1"/>
</dbReference>
<keyword evidence="2" id="KW-0472">Membrane</keyword>
<proteinExistence type="predicted"/>
<name>A0ABU9UB97_9SPIR</name>
<reference evidence="5 6" key="1">
    <citation type="submission" date="2024-03" db="EMBL/GenBank/DDBJ databases">
        <title>Ignisphaera cupida sp. nov., a hyperthermophilic hydrolytic archaeon from a hot spring of Kamchatka, and proposal of Ignisphaeraceae fam. nov.</title>
        <authorList>
            <person name="Podosokorskaya O.A."/>
            <person name="Elcheninov A.G."/>
            <person name="Maltseva A.I."/>
            <person name="Zayulina K.S."/>
            <person name="Novikov A."/>
            <person name="Merkel A.Y."/>
        </authorList>
    </citation>
    <scope>NUCLEOTIDE SEQUENCE [LARGE SCALE GENOMIC DNA]</scope>
    <source>
        <strain evidence="5 6">38H-sp</strain>
    </source>
</reference>
<protein>
    <submittedName>
        <fullName evidence="5">Potassium channel protein</fullName>
    </submittedName>
</protein>
<keyword evidence="5" id="KW-0407">Ion channel</keyword>
<dbReference type="SUPFAM" id="SSF51735">
    <property type="entry name" value="NAD(P)-binding Rossmann-fold domains"/>
    <property type="match status" value="1"/>
</dbReference>
<comment type="caution">
    <text evidence="5">The sequence shown here is derived from an EMBL/GenBank/DDBJ whole genome shotgun (WGS) entry which is preliminary data.</text>
</comment>
<dbReference type="InterPro" id="IPR003148">
    <property type="entry name" value="RCK_N"/>
</dbReference>
<dbReference type="Gene3D" id="3.30.70.1450">
    <property type="entry name" value="Regulator of K+ conductance, C-terminal domain"/>
    <property type="match status" value="1"/>
</dbReference>
<dbReference type="Pfam" id="PF02254">
    <property type="entry name" value="TrkA_N"/>
    <property type="match status" value="1"/>
</dbReference>